<organism evidence="1">
    <name type="scientific">marine metagenome</name>
    <dbReference type="NCBI Taxonomy" id="408172"/>
    <lineage>
        <taxon>unclassified sequences</taxon>
        <taxon>metagenomes</taxon>
        <taxon>ecological metagenomes</taxon>
    </lineage>
</organism>
<sequence>MAKQGSQKPATGICGRFRPSWVGVENLAPRCDSLGAVDPTIGFEDLLARIGEIDIEEFRRRLLIGVLHEPAWVDDLLSGRKDLALTIVNAPETKRQMRFTCVGLFPFQTTAPLATALQRLVDD</sequence>
<evidence type="ECO:0000313" key="1">
    <source>
        <dbReference type="EMBL" id="SVC24839.1"/>
    </source>
</evidence>
<protein>
    <submittedName>
        <fullName evidence="1">Uncharacterized protein</fullName>
    </submittedName>
</protein>
<proteinExistence type="predicted"/>
<accession>A0A382KKS4</accession>
<name>A0A382KKS4_9ZZZZ</name>
<feature type="non-terminal residue" evidence="1">
    <location>
        <position position="123"/>
    </location>
</feature>
<dbReference type="EMBL" id="UINC01081206">
    <property type="protein sequence ID" value="SVC24839.1"/>
    <property type="molecule type" value="Genomic_DNA"/>
</dbReference>
<reference evidence="1" key="1">
    <citation type="submission" date="2018-05" db="EMBL/GenBank/DDBJ databases">
        <authorList>
            <person name="Lanie J.A."/>
            <person name="Ng W.-L."/>
            <person name="Kazmierczak K.M."/>
            <person name="Andrzejewski T.M."/>
            <person name="Davidsen T.M."/>
            <person name="Wayne K.J."/>
            <person name="Tettelin H."/>
            <person name="Glass J.I."/>
            <person name="Rusch D."/>
            <person name="Podicherti R."/>
            <person name="Tsui H.-C.T."/>
            <person name="Winkler M.E."/>
        </authorList>
    </citation>
    <scope>NUCLEOTIDE SEQUENCE</scope>
</reference>
<gene>
    <name evidence="1" type="ORF">METZ01_LOCUS277693</name>
</gene>
<dbReference type="AlphaFoldDB" id="A0A382KKS4"/>